<proteinExistence type="predicted"/>
<dbReference type="KEGG" id="chyd:H4K34_09155"/>
<dbReference type="Proteomes" id="UP000516305">
    <property type="component" value="Chromosome"/>
</dbReference>
<sequence length="238" mass="27279">MYRIPSIQQYCNRWCQRCPLSSLCGLYHARYGDEELDPQEWSGPASGEEPRHVFEEIDLKKVEALPAKIKELEDQGDFNPDASPILGIYDQWQGHYGQVLQHLTESWEQAMQKQDSFVREAHFLQRLNAREVLLHYRNFLGPKLHRALGGRFDAGGQIPLQSDWNGSAKVLILALNHLLLVLEIMDRLYPEYHQSIAAFQLASEDFKEQCLSLFPQAMAFKRPGFDDLSPDLVLGPGL</sequence>
<evidence type="ECO:0000313" key="2">
    <source>
        <dbReference type="Proteomes" id="UP000516305"/>
    </source>
</evidence>
<dbReference type="AlphaFoldDB" id="A0A7H0VA08"/>
<keyword evidence="2" id="KW-1185">Reference proteome</keyword>
<evidence type="ECO:0000313" key="1">
    <source>
        <dbReference type="EMBL" id="QNR22556.1"/>
    </source>
</evidence>
<dbReference type="EMBL" id="CP060139">
    <property type="protein sequence ID" value="QNR22556.1"/>
    <property type="molecule type" value="Genomic_DNA"/>
</dbReference>
<name>A0A7H0VA08_9FLAO</name>
<accession>A0A7H0VA08</accession>
<organism evidence="1 2">
    <name type="scientific">Croceimicrobium hydrocarbonivorans</name>
    <dbReference type="NCBI Taxonomy" id="2761580"/>
    <lineage>
        <taxon>Bacteria</taxon>
        <taxon>Pseudomonadati</taxon>
        <taxon>Bacteroidota</taxon>
        <taxon>Flavobacteriia</taxon>
        <taxon>Flavobacteriales</taxon>
        <taxon>Owenweeksiaceae</taxon>
        <taxon>Croceimicrobium</taxon>
    </lineage>
</organism>
<reference evidence="1 2" key="1">
    <citation type="submission" date="2020-08" db="EMBL/GenBank/DDBJ databases">
        <title>Croceimicrobium hydrocarbonivorans gen. nov., sp. nov., a novel marine bacterium isolated from a bacterial consortium that degrades polyethylene terephthalate.</title>
        <authorList>
            <person name="Liu R."/>
        </authorList>
    </citation>
    <scope>NUCLEOTIDE SEQUENCE [LARGE SCALE GENOMIC DNA]</scope>
    <source>
        <strain evidence="1 2">A20-9</strain>
    </source>
</reference>
<protein>
    <submittedName>
        <fullName evidence="1">Uncharacterized protein</fullName>
    </submittedName>
</protein>
<gene>
    <name evidence="1" type="ORF">H4K34_09155</name>
</gene>
<dbReference type="RefSeq" id="WP_210757122.1">
    <property type="nucleotide sequence ID" value="NZ_CP060139.1"/>
</dbReference>